<accession>A0ABQ8UKX9</accession>
<dbReference type="Proteomes" id="UP001141327">
    <property type="component" value="Unassembled WGS sequence"/>
</dbReference>
<keyword evidence="1" id="KW-0472">Membrane</keyword>
<feature type="transmembrane region" description="Helical" evidence="1">
    <location>
        <begin position="116"/>
        <end position="144"/>
    </location>
</feature>
<proteinExistence type="predicted"/>
<feature type="transmembrane region" description="Helical" evidence="1">
    <location>
        <begin position="12"/>
        <end position="37"/>
    </location>
</feature>
<organism evidence="2 3">
    <name type="scientific">Paratrimastix pyriformis</name>
    <dbReference type="NCBI Taxonomy" id="342808"/>
    <lineage>
        <taxon>Eukaryota</taxon>
        <taxon>Metamonada</taxon>
        <taxon>Preaxostyla</taxon>
        <taxon>Paratrimastigidae</taxon>
        <taxon>Paratrimastix</taxon>
    </lineage>
</organism>
<comment type="caution">
    <text evidence="2">The sequence shown here is derived from an EMBL/GenBank/DDBJ whole genome shotgun (WGS) entry which is preliminary data.</text>
</comment>
<evidence type="ECO:0000256" key="1">
    <source>
        <dbReference type="SAM" id="Phobius"/>
    </source>
</evidence>
<feature type="transmembrane region" description="Helical" evidence="1">
    <location>
        <begin position="90"/>
        <end position="110"/>
    </location>
</feature>
<keyword evidence="3" id="KW-1185">Reference proteome</keyword>
<evidence type="ECO:0000313" key="2">
    <source>
        <dbReference type="EMBL" id="KAJ4459854.1"/>
    </source>
</evidence>
<keyword evidence="1" id="KW-1133">Transmembrane helix</keyword>
<sequence length="159" mass="17618">MPFKNIPVVFTANVLTLALIGQIPHFLSFLLAFIAYAAGGLSEKLNTCVLWIGLVSLLSILYGILSSFLCSPTHHLTGEKKSHRHRASEWFSWLVSSTLLGLGIASLLLLEGTKYWGTAAVAGIFSVISFPWHMFISFAGNFCLNRWATRRRESFQAVI</sequence>
<gene>
    <name evidence="2" type="ORF">PAPYR_3904</name>
</gene>
<keyword evidence="1" id="KW-0812">Transmembrane</keyword>
<evidence type="ECO:0000313" key="3">
    <source>
        <dbReference type="Proteomes" id="UP001141327"/>
    </source>
</evidence>
<reference evidence="2" key="1">
    <citation type="journal article" date="2022" name="bioRxiv">
        <title>Genomics of Preaxostyla Flagellates Illuminates Evolutionary Transitions and the Path Towards Mitochondrial Loss.</title>
        <authorList>
            <person name="Novak L.V.F."/>
            <person name="Treitli S.C."/>
            <person name="Pyrih J."/>
            <person name="Halakuc P."/>
            <person name="Pipaliya S.V."/>
            <person name="Vacek V."/>
            <person name="Brzon O."/>
            <person name="Soukal P."/>
            <person name="Eme L."/>
            <person name="Dacks J.B."/>
            <person name="Karnkowska A."/>
            <person name="Elias M."/>
            <person name="Hampl V."/>
        </authorList>
    </citation>
    <scope>NUCLEOTIDE SEQUENCE</scope>
    <source>
        <strain evidence="2">RCP-MX</strain>
    </source>
</reference>
<feature type="transmembrane region" description="Helical" evidence="1">
    <location>
        <begin position="49"/>
        <end position="69"/>
    </location>
</feature>
<dbReference type="EMBL" id="JAPMOS010000016">
    <property type="protein sequence ID" value="KAJ4459854.1"/>
    <property type="molecule type" value="Genomic_DNA"/>
</dbReference>
<protein>
    <submittedName>
        <fullName evidence="2">Uncharacterized protein</fullName>
    </submittedName>
</protein>
<name>A0ABQ8UKX9_9EUKA</name>